<dbReference type="AlphaFoldDB" id="A0A0J7KUC6"/>
<feature type="region of interest" description="Disordered" evidence="1">
    <location>
        <begin position="1"/>
        <end position="44"/>
    </location>
</feature>
<evidence type="ECO:0000256" key="1">
    <source>
        <dbReference type="SAM" id="MobiDB-lite"/>
    </source>
</evidence>
<keyword evidence="4" id="KW-1185">Reference proteome</keyword>
<dbReference type="Proteomes" id="UP000036403">
    <property type="component" value="Unassembled WGS sequence"/>
</dbReference>
<dbReference type="InterPro" id="IPR054722">
    <property type="entry name" value="PolX-like_BBD"/>
</dbReference>
<protein>
    <submittedName>
        <fullName evidence="3">Gag-pol polyprotein</fullName>
    </submittedName>
</protein>
<accession>A0A0J7KUC6</accession>
<feature type="domain" description="Retrovirus-related Pol polyprotein from transposon TNT 1-94-like beta-barrel" evidence="2">
    <location>
        <begin position="50"/>
        <end position="75"/>
    </location>
</feature>
<proteinExistence type="predicted"/>
<reference evidence="3 4" key="1">
    <citation type="submission" date="2015-04" db="EMBL/GenBank/DDBJ databases">
        <title>Lasius niger genome sequencing.</title>
        <authorList>
            <person name="Konorov E.A."/>
            <person name="Nikitin M.A."/>
            <person name="Kirill M.V."/>
            <person name="Chang P."/>
        </authorList>
    </citation>
    <scope>NUCLEOTIDE SEQUENCE [LARGE SCALE GENOMIC DNA]</scope>
    <source>
        <tissue evidence="3">Whole</tissue>
    </source>
</reference>
<dbReference type="PaxDb" id="67767-A0A0J7KUC6"/>
<dbReference type="OrthoDB" id="7697830at2759"/>
<dbReference type="Pfam" id="PF22936">
    <property type="entry name" value="Pol_BBD"/>
    <property type="match status" value="1"/>
</dbReference>
<dbReference type="EMBL" id="LBMM01003034">
    <property type="protein sequence ID" value="KMQ94042.1"/>
    <property type="molecule type" value="Genomic_DNA"/>
</dbReference>
<evidence type="ECO:0000313" key="3">
    <source>
        <dbReference type="EMBL" id="KMQ94042.1"/>
    </source>
</evidence>
<gene>
    <name evidence="3" type="ORF">RF55_5825</name>
</gene>
<comment type="caution">
    <text evidence="3">The sequence shown here is derived from an EMBL/GenBank/DDBJ whole genome shotgun (WGS) entry which is preliminary data.</text>
</comment>
<organism evidence="3 4">
    <name type="scientific">Lasius niger</name>
    <name type="common">Black garden ant</name>
    <dbReference type="NCBI Taxonomy" id="67767"/>
    <lineage>
        <taxon>Eukaryota</taxon>
        <taxon>Metazoa</taxon>
        <taxon>Ecdysozoa</taxon>
        <taxon>Arthropoda</taxon>
        <taxon>Hexapoda</taxon>
        <taxon>Insecta</taxon>
        <taxon>Pterygota</taxon>
        <taxon>Neoptera</taxon>
        <taxon>Endopterygota</taxon>
        <taxon>Hymenoptera</taxon>
        <taxon>Apocrita</taxon>
        <taxon>Aculeata</taxon>
        <taxon>Formicoidea</taxon>
        <taxon>Formicidae</taxon>
        <taxon>Formicinae</taxon>
        <taxon>Lasius</taxon>
        <taxon>Lasius</taxon>
    </lineage>
</organism>
<feature type="compositionally biased region" description="Basic and acidic residues" evidence="1">
    <location>
        <begin position="1"/>
        <end position="15"/>
    </location>
</feature>
<name>A0A0J7KUC6_LASNI</name>
<evidence type="ECO:0000313" key="4">
    <source>
        <dbReference type="Proteomes" id="UP000036403"/>
    </source>
</evidence>
<evidence type="ECO:0000259" key="2">
    <source>
        <dbReference type="Pfam" id="PF22936"/>
    </source>
</evidence>
<sequence>MARECSQKKGDDDKGGQAGNSASKKKLHGEGLVSEALTSASSERMKDASWVLDSGASDHMSNRRNWFITYEAFDSPTAALLTVSDKKEQGPPGPFTFPDSLRESNINEVMVDRILESSSLGEFSYNVSLSACDMSSGCDGNLTSNKDNLIKNATEENLPL</sequence>